<proteinExistence type="inferred from homology"/>
<dbReference type="Proteomes" id="UP001595843">
    <property type="component" value="Unassembled WGS sequence"/>
</dbReference>
<sequence length="233" mass="25273">MKKQVLALSAAFAVAAIGSVLPFGSQQAEAAAPTQIHYGSQNGDVWDLQNRLIKLGYQIKLDGIYGLETEKAVIQYQKANDLRIDGISGPQTWSQLKKATGKAKPAKSGASKKASVSQQDVNWIARAVHGEARGESFKGKVAVASVILNRMESSKYPNTAKGVIMEKGAFTAVDDGQIWLNPKSESYKAAKAAVKGWDPSQGAMFYFNPDTATSKWIWTRPQITKIGNHIFTN</sequence>
<evidence type="ECO:0000256" key="7">
    <source>
        <dbReference type="ARBA" id="ARBA00023316"/>
    </source>
</evidence>
<dbReference type="InterPro" id="IPR036365">
    <property type="entry name" value="PGBD-like_sf"/>
</dbReference>
<feature type="domain" description="Peptidoglycan binding-like" evidence="10">
    <location>
        <begin position="43"/>
        <end position="96"/>
    </location>
</feature>
<evidence type="ECO:0000313" key="13">
    <source>
        <dbReference type="Proteomes" id="UP001595843"/>
    </source>
</evidence>
<dbReference type="Gene3D" id="6.20.240.60">
    <property type="match status" value="1"/>
</dbReference>
<dbReference type="EMBL" id="JBHSAP010000009">
    <property type="protein sequence ID" value="MFC4077104.1"/>
    <property type="molecule type" value="Genomic_DNA"/>
</dbReference>
<dbReference type="InterPro" id="IPR011105">
    <property type="entry name" value="Cell_wall_hydrolase_SleB"/>
</dbReference>
<gene>
    <name evidence="12" type="primary">sleB</name>
    <name evidence="12" type="ORF">ACFOUO_09780</name>
</gene>
<evidence type="ECO:0000256" key="2">
    <source>
        <dbReference type="ARBA" id="ARBA00018364"/>
    </source>
</evidence>
<dbReference type="Gene3D" id="1.10.101.10">
    <property type="entry name" value="PGBD-like superfamily/PGBD"/>
    <property type="match status" value="1"/>
</dbReference>
<protein>
    <recommendedName>
        <fullName evidence="2 8">Spore cortex-lytic enzyme</fullName>
    </recommendedName>
</protein>
<evidence type="ECO:0000313" key="12">
    <source>
        <dbReference type="EMBL" id="MFC4077104.1"/>
    </source>
</evidence>
<dbReference type="InterPro" id="IPR002477">
    <property type="entry name" value="Peptidoglycan-bd-like"/>
</dbReference>
<dbReference type="RefSeq" id="WP_380704632.1">
    <property type="nucleotide sequence ID" value="NZ_JBHSAP010000009.1"/>
</dbReference>
<evidence type="ECO:0000256" key="6">
    <source>
        <dbReference type="ARBA" id="ARBA00022969"/>
    </source>
</evidence>
<keyword evidence="5" id="KW-0378">Hydrolase</keyword>
<evidence type="ECO:0000256" key="9">
    <source>
        <dbReference type="SAM" id="SignalP"/>
    </source>
</evidence>
<dbReference type="Pfam" id="PF07486">
    <property type="entry name" value="Hydrolase_2"/>
    <property type="match status" value="1"/>
</dbReference>
<keyword evidence="6" id="KW-0749">Sporulation</keyword>
<dbReference type="InterPro" id="IPR042047">
    <property type="entry name" value="SleB_dom1"/>
</dbReference>
<evidence type="ECO:0000256" key="1">
    <source>
        <dbReference type="ARBA" id="ARBA00007010"/>
    </source>
</evidence>
<name>A0ABV8JEW4_9BACL</name>
<dbReference type="NCBIfam" id="TIGR02869">
    <property type="entry name" value="spore_SleB"/>
    <property type="match status" value="1"/>
</dbReference>
<evidence type="ECO:0000256" key="3">
    <source>
        <dbReference type="ARBA" id="ARBA00022544"/>
    </source>
</evidence>
<keyword evidence="7" id="KW-0961">Cell wall biogenesis/degradation</keyword>
<keyword evidence="3" id="KW-0309">Germination</keyword>
<evidence type="ECO:0000259" key="11">
    <source>
        <dbReference type="Pfam" id="PF07486"/>
    </source>
</evidence>
<keyword evidence="4 9" id="KW-0732">Signal</keyword>
<evidence type="ECO:0000256" key="5">
    <source>
        <dbReference type="ARBA" id="ARBA00022801"/>
    </source>
</evidence>
<reference evidence="13" key="1">
    <citation type="journal article" date="2019" name="Int. J. Syst. Evol. Microbiol.">
        <title>The Global Catalogue of Microorganisms (GCM) 10K type strain sequencing project: providing services to taxonomists for standard genome sequencing and annotation.</title>
        <authorList>
            <consortium name="The Broad Institute Genomics Platform"/>
            <consortium name="The Broad Institute Genome Sequencing Center for Infectious Disease"/>
            <person name="Wu L."/>
            <person name="Ma J."/>
        </authorList>
    </citation>
    <scope>NUCLEOTIDE SEQUENCE [LARGE SCALE GENOMIC DNA]</scope>
    <source>
        <strain evidence="13">IBRC-M 10813</strain>
    </source>
</reference>
<evidence type="ECO:0000256" key="8">
    <source>
        <dbReference type="NCBIfam" id="TIGR02869"/>
    </source>
</evidence>
<dbReference type="SUPFAM" id="SSF47090">
    <property type="entry name" value="PGBD-like"/>
    <property type="match status" value="1"/>
</dbReference>
<evidence type="ECO:0000256" key="4">
    <source>
        <dbReference type="ARBA" id="ARBA00022729"/>
    </source>
</evidence>
<feature type="signal peptide" evidence="9">
    <location>
        <begin position="1"/>
        <end position="30"/>
    </location>
</feature>
<feature type="chain" id="PRO_5046005972" description="Spore cortex-lytic enzyme" evidence="9">
    <location>
        <begin position="31"/>
        <end position="233"/>
    </location>
</feature>
<comment type="similarity">
    <text evidence="1">Belongs to the SleB family.</text>
</comment>
<organism evidence="12 13">
    <name type="scientific">Salinithrix halophila</name>
    <dbReference type="NCBI Taxonomy" id="1485204"/>
    <lineage>
        <taxon>Bacteria</taxon>
        <taxon>Bacillati</taxon>
        <taxon>Bacillota</taxon>
        <taxon>Bacilli</taxon>
        <taxon>Bacillales</taxon>
        <taxon>Thermoactinomycetaceae</taxon>
        <taxon>Salinithrix</taxon>
    </lineage>
</organism>
<keyword evidence="13" id="KW-1185">Reference proteome</keyword>
<dbReference type="InterPro" id="IPR014224">
    <property type="entry name" value="Spore_cortex_SleB"/>
</dbReference>
<evidence type="ECO:0000259" key="10">
    <source>
        <dbReference type="Pfam" id="PF01471"/>
    </source>
</evidence>
<dbReference type="Gene3D" id="1.10.10.2520">
    <property type="entry name" value="Cell wall hydrolase SleB, domain 1"/>
    <property type="match status" value="1"/>
</dbReference>
<feature type="domain" description="Cell wall hydrolase SleB" evidence="11">
    <location>
        <begin position="134"/>
        <end position="231"/>
    </location>
</feature>
<accession>A0ABV8JEW4</accession>
<comment type="caution">
    <text evidence="12">The sequence shown here is derived from an EMBL/GenBank/DDBJ whole genome shotgun (WGS) entry which is preliminary data.</text>
</comment>
<dbReference type="InterPro" id="IPR036366">
    <property type="entry name" value="PGBDSf"/>
</dbReference>
<dbReference type="Pfam" id="PF01471">
    <property type="entry name" value="PG_binding_1"/>
    <property type="match status" value="1"/>
</dbReference>